<name>A0A418ZYB5_9RHOB</name>
<dbReference type="InterPro" id="IPR003439">
    <property type="entry name" value="ABC_transporter-like_ATP-bd"/>
</dbReference>
<feature type="domain" description="ABC transporter" evidence="4">
    <location>
        <begin position="1"/>
        <end position="229"/>
    </location>
</feature>
<proteinExistence type="predicted"/>
<dbReference type="PANTHER" id="PTHR45772">
    <property type="entry name" value="CONSERVED COMPONENT OF ABC TRANSPORTER FOR NATURAL AMINO ACIDS-RELATED"/>
    <property type="match status" value="1"/>
</dbReference>
<dbReference type="InterPro" id="IPR003593">
    <property type="entry name" value="AAA+_ATPase"/>
</dbReference>
<dbReference type="OrthoDB" id="9806149at2"/>
<dbReference type="InterPro" id="IPR027417">
    <property type="entry name" value="P-loop_NTPase"/>
</dbReference>
<keyword evidence="3 5" id="KW-0067">ATP-binding</keyword>
<dbReference type="SMART" id="SM00382">
    <property type="entry name" value="AAA"/>
    <property type="match status" value="1"/>
</dbReference>
<keyword evidence="2" id="KW-0547">Nucleotide-binding</keyword>
<comment type="caution">
    <text evidence="5">The sequence shown here is derived from an EMBL/GenBank/DDBJ whole genome shotgun (WGS) entry which is preliminary data.</text>
</comment>
<dbReference type="InterPro" id="IPR051120">
    <property type="entry name" value="ABC_AA/LPS_Transport"/>
</dbReference>
<dbReference type="Pfam" id="PF00005">
    <property type="entry name" value="ABC_tran"/>
    <property type="match status" value="1"/>
</dbReference>
<dbReference type="GO" id="GO:0005524">
    <property type="term" value="F:ATP binding"/>
    <property type="evidence" value="ECO:0007669"/>
    <property type="project" value="UniProtKB-KW"/>
</dbReference>
<dbReference type="GO" id="GO:0016887">
    <property type="term" value="F:ATP hydrolysis activity"/>
    <property type="evidence" value="ECO:0007669"/>
    <property type="project" value="InterPro"/>
</dbReference>
<dbReference type="EMBL" id="QZEV01000022">
    <property type="protein sequence ID" value="RJL05531.1"/>
    <property type="molecule type" value="Genomic_DNA"/>
</dbReference>
<evidence type="ECO:0000256" key="2">
    <source>
        <dbReference type="ARBA" id="ARBA00022741"/>
    </source>
</evidence>
<dbReference type="Pfam" id="PF12399">
    <property type="entry name" value="BCA_ABC_TP_C"/>
    <property type="match status" value="1"/>
</dbReference>
<accession>A0A418ZYB5</accession>
<gene>
    <name evidence="5" type="ORF">D3P06_06675</name>
</gene>
<dbReference type="CDD" id="cd03219">
    <property type="entry name" value="ABC_Mj1267_LivG_branched"/>
    <property type="match status" value="1"/>
</dbReference>
<evidence type="ECO:0000313" key="6">
    <source>
        <dbReference type="Proteomes" id="UP000285530"/>
    </source>
</evidence>
<dbReference type="Gene3D" id="3.40.50.300">
    <property type="entry name" value="P-loop containing nucleotide triphosphate hydrolases"/>
    <property type="match status" value="1"/>
</dbReference>
<keyword evidence="1" id="KW-0813">Transport</keyword>
<evidence type="ECO:0000256" key="1">
    <source>
        <dbReference type="ARBA" id="ARBA00022448"/>
    </source>
</evidence>
<dbReference type="AlphaFoldDB" id="A0A418ZYB5"/>
<protein>
    <submittedName>
        <fullName evidence="5">ABC transporter ATP-binding protein</fullName>
    </submittedName>
</protein>
<dbReference type="PROSITE" id="PS50893">
    <property type="entry name" value="ABC_TRANSPORTER_2"/>
    <property type="match status" value="1"/>
</dbReference>
<keyword evidence="6" id="KW-1185">Reference proteome</keyword>
<dbReference type="PANTHER" id="PTHR45772:SF4">
    <property type="entry name" value="ABC TRANSPORTER ATP-BINDING PROTEIN"/>
    <property type="match status" value="1"/>
</dbReference>
<evidence type="ECO:0000313" key="5">
    <source>
        <dbReference type="EMBL" id="RJL05531.1"/>
    </source>
</evidence>
<dbReference type="Proteomes" id="UP000285530">
    <property type="component" value="Unassembled WGS sequence"/>
</dbReference>
<reference evidence="5 6" key="1">
    <citation type="submission" date="2018-09" db="EMBL/GenBank/DDBJ databases">
        <title>Paracoccus onubensis nov. sp. a moderate halophilic bacterium isolated from Gruta de las Maravillas (Aracena, Spain).</title>
        <authorList>
            <person name="Jurado V."/>
            <person name="Gutierrez-Patricio S."/>
            <person name="Gonzalez-Pimentel J.L."/>
            <person name="Laiz L."/>
            <person name="Saiz-Jimenez C."/>
        </authorList>
    </citation>
    <scope>NUCLEOTIDE SEQUENCE [LARGE SCALE GENOMIC DNA]</scope>
    <source>
        <strain evidence="5 6">DSM 19484</strain>
    </source>
</reference>
<organism evidence="5 6">
    <name type="scientific">Paracoccus aestuarii</name>
    <dbReference type="NCBI Taxonomy" id="453842"/>
    <lineage>
        <taxon>Bacteria</taxon>
        <taxon>Pseudomonadati</taxon>
        <taxon>Pseudomonadota</taxon>
        <taxon>Alphaproteobacteria</taxon>
        <taxon>Rhodobacterales</taxon>
        <taxon>Paracoccaceae</taxon>
        <taxon>Paracoccus</taxon>
    </lineage>
</organism>
<dbReference type="InterPro" id="IPR032823">
    <property type="entry name" value="BCA_ABC_TP_C"/>
</dbReference>
<dbReference type="GO" id="GO:0005886">
    <property type="term" value="C:plasma membrane"/>
    <property type="evidence" value="ECO:0007669"/>
    <property type="project" value="TreeGrafter"/>
</dbReference>
<sequence length="232" mass="25930">MEIGEREILGLIGPNGAGKTTLFNCLSRLYRHCSGDITVRGENVNMLGPEDMVSRGVGRTFQNIALFESMTVFENVMTGAQFALDCGLVADIFRPGRVRRERAETRDRIMHLLSLLDLADIAHHAISDQNFGVRKRIEFARALAANPALLMLDEPAGGLNREEVAHLMDLIRQVRDEFDVAILLVEHHLNLVMKVSDRVVAMDFGRKIADGRPDEVRSHPEVLRAYLGEESV</sequence>
<evidence type="ECO:0000256" key="3">
    <source>
        <dbReference type="ARBA" id="ARBA00022840"/>
    </source>
</evidence>
<dbReference type="SUPFAM" id="SSF52540">
    <property type="entry name" value="P-loop containing nucleoside triphosphate hydrolases"/>
    <property type="match status" value="1"/>
</dbReference>
<evidence type="ECO:0000259" key="4">
    <source>
        <dbReference type="PROSITE" id="PS50893"/>
    </source>
</evidence>